<protein>
    <submittedName>
        <fullName evidence="1">Uncharacterized protein</fullName>
    </submittedName>
</protein>
<comment type="caution">
    <text evidence="1">The sequence shown here is derived from an EMBL/GenBank/DDBJ whole genome shotgun (WGS) entry which is preliminary data.</text>
</comment>
<dbReference type="Proteomes" id="UP001152795">
    <property type="component" value="Unassembled WGS sequence"/>
</dbReference>
<gene>
    <name evidence="1" type="ORF">PACLA_8A073966</name>
</gene>
<proteinExistence type="predicted"/>
<evidence type="ECO:0000313" key="2">
    <source>
        <dbReference type="Proteomes" id="UP001152795"/>
    </source>
</evidence>
<name>A0A7D9MC42_PARCT</name>
<evidence type="ECO:0000313" key="1">
    <source>
        <dbReference type="EMBL" id="CAB4045277.1"/>
    </source>
</evidence>
<organism evidence="1 2">
    <name type="scientific">Paramuricea clavata</name>
    <name type="common">Red gorgonian</name>
    <name type="synonym">Violescent sea-whip</name>
    <dbReference type="NCBI Taxonomy" id="317549"/>
    <lineage>
        <taxon>Eukaryota</taxon>
        <taxon>Metazoa</taxon>
        <taxon>Cnidaria</taxon>
        <taxon>Anthozoa</taxon>
        <taxon>Octocorallia</taxon>
        <taxon>Malacalcyonacea</taxon>
        <taxon>Plexauridae</taxon>
        <taxon>Paramuricea</taxon>
    </lineage>
</organism>
<sequence>MPANVASNDNSALVGNKNGKLHWHDFTPRYILLETAKGKQVRIYPDADIISDTKFKIDKTGQLSVVAVNNTGEVSNWINEELDADFSTHINNLFNAVEYPTFNADFVTLQTGKTDYDVSAIETLIQKAKPNFT</sequence>
<keyword evidence="2" id="KW-1185">Reference proteome</keyword>
<dbReference type="AlphaFoldDB" id="A0A7D9MC42"/>
<accession>A0A7D9MC42</accession>
<reference evidence="1" key="1">
    <citation type="submission" date="2020-04" db="EMBL/GenBank/DDBJ databases">
        <authorList>
            <person name="Alioto T."/>
            <person name="Alioto T."/>
            <person name="Gomez Garrido J."/>
        </authorList>
    </citation>
    <scope>NUCLEOTIDE SEQUENCE</scope>
    <source>
        <strain evidence="1">A484AB</strain>
    </source>
</reference>
<dbReference type="EMBL" id="CACRXK020038527">
    <property type="protein sequence ID" value="CAB4045277.1"/>
    <property type="molecule type" value="Genomic_DNA"/>
</dbReference>
<feature type="non-terminal residue" evidence="1">
    <location>
        <position position="133"/>
    </location>
</feature>